<dbReference type="KEGG" id="acel:acsn021_33090"/>
<dbReference type="Gene3D" id="3.40.630.30">
    <property type="match status" value="1"/>
</dbReference>
<name>A0A6S6R8C9_9FIRM</name>
<evidence type="ECO:0000256" key="2">
    <source>
        <dbReference type="ARBA" id="ARBA00006171"/>
    </source>
</evidence>
<dbReference type="SFLD" id="SFLDS00003">
    <property type="entry name" value="Haloacid_Dehalogenase"/>
    <property type="match status" value="1"/>
</dbReference>
<reference evidence="6 7" key="1">
    <citation type="journal article" date="2016" name="Int. J. Syst. Evol. Microbiol.">
        <title>Descriptions of Anaerotaenia torta gen. nov., sp. nov. and Anaerocolumna cellulosilytica gen. nov., sp. nov. isolated from a methanogenic reactor of cattle waste.</title>
        <authorList>
            <person name="Uek A."/>
            <person name="Ohtaki Y."/>
            <person name="Kaku N."/>
            <person name="Ueki K."/>
        </authorList>
    </citation>
    <scope>NUCLEOTIDE SEQUENCE [LARGE SCALE GENOMIC DNA]</scope>
    <source>
        <strain evidence="6 7">SN021</strain>
    </source>
</reference>
<dbReference type="PANTHER" id="PTHR46193">
    <property type="entry name" value="6-PHOSPHOGLUCONATE PHOSPHATASE"/>
    <property type="match status" value="1"/>
</dbReference>
<dbReference type="InterPro" id="IPR023214">
    <property type="entry name" value="HAD_sf"/>
</dbReference>
<dbReference type="InterPro" id="IPR016181">
    <property type="entry name" value="Acyl_CoA_acyltransferase"/>
</dbReference>
<dbReference type="SUPFAM" id="SSF56784">
    <property type="entry name" value="HAD-like"/>
    <property type="match status" value="1"/>
</dbReference>
<dbReference type="GO" id="GO:0046872">
    <property type="term" value="F:metal ion binding"/>
    <property type="evidence" value="ECO:0007669"/>
    <property type="project" value="UniProtKB-KW"/>
</dbReference>
<dbReference type="InterPro" id="IPR036412">
    <property type="entry name" value="HAD-like_sf"/>
</dbReference>
<evidence type="ECO:0000256" key="1">
    <source>
        <dbReference type="ARBA" id="ARBA00001946"/>
    </source>
</evidence>
<comment type="similarity">
    <text evidence="2">Belongs to the HAD-like hydrolase superfamily. CbbY/CbbZ/Gph/YieH family.</text>
</comment>
<dbReference type="GO" id="GO:0016747">
    <property type="term" value="F:acyltransferase activity, transferring groups other than amino-acyl groups"/>
    <property type="evidence" value="ECO:0007669"/>
    <property type="project" value="InterPro"/>
</dbReference>
<keyword evidence="3" id="KW-0479">Metal-binding</keyword>
<dbReference type="Gene3D" id="3.40.50.1000">
    <property type="entry name" value="HAD superfamily/HAD-like"/>
    <property type="match status" value="1"/>
</dbReference>
<dbReference type="SFLD" id="SFLDG01135">
    <property type="entry name" value="C1.5.6:_HAD__Beta-PGM__Phospha"/>
    <property type="match status" value="1"/>
</dbReference>
<dbReference type="InterPro" id="IPR041492">
    <property type="entry name" value="HAD_2"/>
</dbReference>
<keyword evidence="7" id="KW-1185">Reference proteome</keyword>
<dbReference type="EMBL" id="AP023367">
    <property type="protein sequence ID" value="BCJ95740.1"/>
    <property type="molecule type" value="Genomic_DNA"/>
</dbReference>
<evidence type="ECO:0000256" key="4">
    <source>
        <dbReference type="ARBA" id="ARBA00022842"/>
    </source>
</evidence>
<dbReference type="AlphaFoldDB" id="A0A6S6R8C9"/>
<keyword evidence="4" id="KW-0460">Magnesium</keyword>
<dbReference type="PROSITE" id="PS51186">
    <property type="entry name" value="GNAT"/>
    <property type="match status" value="1"/>
</dbReference>
<dbReference type="InterPro" id="IPR006439">
    <property type="entry name" value="HAD-SF_hydro_IA"/>
</dbReference>
<dbReference type="SUPFAM" id="SSF55729">
    <property type="entry name" value="Acyl-CoA N-acyltransferases (Nat)"/>
    <property type="match status" value="1"/>
</dbReference>
<keyword evidence="5" id="KW-0119">Carbohydrate metabolism</keyword>
<dbReference type="RefSeq" id="WP_184093737.1">
    <property type="nucleotide sequence ID" value="NZ_AP023367.1"/>
</dbReference>
<dbReference type="Gene3D" id="1.10.150.240">
    <property type="entry name" value="Putative phosphatase, domain 2"/>
    <property type="match status" value="1"/>
</dbReference>
<dbReference type="Proteomes" id="UP000515561">
    <property type="component" value="Chromosome"/>
</dbReference>
<sequence length="392" mass="43683">MLKAVIFDMDGVIIDSEPLHAQAAVNALKNIGVDITIPYCYGFIGSTTAFMLETIIRDYNLPLTCEELLELYKKAKHTLILEEGYTPVPYVQELIEKLYHHGYKLAIASSSSEKEIADVVSVLGIKKYFHKLVSGTTVSNPKPAPDVFIKALKELGLGNKDCIVIEDSYNGVTAANAAGIPAIGFVNPNSGNQNLSGAAVLIEGFDEITPDFIHNVYQRAHGEPVTIAVTNRLIIRELAVSDIPVIYTIYQNPEVKKYVTDIDDYLDIEIEKHKAYIRNVYNFYGYGLWGVFQKDTKNLIGRCGIQDTKINGRDEIELGYLLDYNHWGFGYAVECIKAIIDYSFTTLGFGRLVAVIHPKNTKSVNVALRVGMHQENTILKNGLSYDIYVIEN</sequence>
<evidence type="ECO:0000313" key="7">
    <source>
        <dbReference type="Proteomes" id="UP000515561"/>
    </source>
</evidence>
<dbReference type="PRINTS" id="PR00413">
    <property type="entry name" value="HADHALOGNASE"/>
</dbReference>
<organism evidence="6 7">
    <name type="scientific">Anaerocolumna cellulosilytica</name>
    <dbReference type="NCBI Taxonomy" id="433286"/>
    <lineage>
        <taxon>Bacteria</taxon>
        <taxon>Bacillati</taxon>
        <taxon>Bacillota</taxon>
        <taxon>Clostridia</taxon>
        <taxon>Lachnospirales</taxon>
        <taxon>Lachnospiraceae</taxon>
        <taxon>Anaerocolumna</taxon>
    </lineage>
</organism>
<accession>A0A6S6R8C9</accession>
<evidence type="ECO:0000256" key="3">
    <source>
        <dbReference type="ARBA" id="ARBA00022723"/>
    </source>
</evidence>
<gene>
    <name evidence="6" type="ORF">acsn021_33090</name>
</gene>
<dbReference type="NCBIfam" id="TIGR01509">
    <property type="entry name" value="HAD-SF-IA-v3"/>
    <property type="match status" value="1"/>
</dbReference>
<dbReference type="Pfam" id="PF13302">
    <property type="entry name" value="Acetyltransf_3"/>
    <property type="match status" value="1"/>
</dbReference>
<dbReference type="InterPro" id="IPR000182">
    <property type="entry name" value="GNAT_dom"/>
</dbReference>
<dbReference type="InterPro" id="IPR023198">
    <property type="entry name" value="PGP-like_dom2"/>
</dbReference>
<proteinExistence type="inferred from homology"/>
<dbReference type="InterPro" id="IPR051600">
    <property type="entry name" value="Beta-PGM-like"/>
</dbReference>
<evidence type="ECO:0000256" key="5">
    <source>
        <dbReference type="ARBA" id="ARBA00023277"/>
    </source>
</evidence>
<protein>
    <submittedName>
        <fullName evidence="6">Uncharacterized protein</fullName>
    </submittedName>
</protein>
<dbReference type="PANTHER" id="PTHR46193:SF18">
    <property type="entry name" value="HEXITOL PHOSPHATASE B"/>
    <property type="match status" value="1"/>
</dbReference>
<dbReference type="SFLD" id="SFLDG01129">
    <property type="entry name" value="C1.5:_HAD__Beta-PGM__Phosphata"/>
    <property type="match status" value="1"/>
</dbReference>
<comment type="cofactor">
    <cofactor evidence="1">
        <name>Mg(2+)</name>
        <dbReference type="ChEBI" id="CHEBI:18420"/>
    </cofactor>
</comment>
<dbReference type="Pfam" id="PF13419">
    <property type="entry name" value="HAD_2"/>
    <property type="match status" value="1"/>
</dbReference>
<evidence type="ECO:0000313" key="6">
    <source>
        <dbReference type="EMBL" id="BCJ95740.1"/>
    </source>
</evidence>